<feature type="compositionally biased region" description="Pro residues" evidence="4">
    <location>
        <begin position="30"/>
        <end position="43"/>
    </location>
</feature>
<reference evidence="6" key="2">
    <citation type="submission" date="2018-05" db="EMBL/GenBank/DDBJ databases">
        <title>OgluRS3 (Oryza glumaepatula Reference Sequence Version 3).</title>
        <authorList>
            <person name="Zhang J."/>
            <person name="Kudrna D."/>
            <person name="Lee S."/>
            <person name="Talag J."/>
            <person name="Welchert J."/>
            <person name="Wing R.A."/>
        </authorList>
    </citation>
    <scope>NUCLEOTIDE SEQUENCE [LARGE SCALE GENOMIC DNA]</scope>
</reference>
<evidence type="ECO:0000256" key="3">
    <source>
        <dbReference type="ARBA" id="ARBA00023002"/>
    </source>
</evidence>
<evidence type="ECO:0000313" key="7">
    <source>
        <dbReference type="Proteomes" id="UP000026961"/>
    </source>
</evidence>
<proteinExistence type="predicted"/>
<dbReference type="EnsemblPlants" id="OGLUM08G03070.1">
    <property type="protein sequence ID" value="OGLUM08G03070.1"/>
    <property type="gene ID" value="OGLUM08G03070"/>
</dbReference>
<accession>A0A0E0AQV5</accession>
<name>A0A0E0AQV5_9ORYZ</name>
<dbReference type="PANTHER" id="PTHR43557">
    <property type="entry name" value="APOPTOSIS-INDUCING FACTOR 1"/>
    <property type="match status" value="1"/>
</dbReference>
<dbReference type="GO" id="GO:0016651">
    <property type="term" value="F:oxidoreductase activity, acting on NAD(P)H"/>
    <property type="evidence" value="ECO:0007669"/>
    <property type="project" value="TreeGrafter"/>
</dbReference>
<dbReference type="STRING" id="40148.A0A0E0AQV5"/>
<evidence type="ECO:0000313" key="6">
    <source>
        <dbReference type="EnsemblPlants" id="OGLUM08G03070.1"/>
    </source>
</evidence>
<keyword evidence="2" id="KW-0274">FAD</keyword>
<dbReference type="InterPro" id="IPR036188">
    <property type="entry name" value="FAD/NAD-bd_sf"/>
</dbReference>
<dbReference type="SUPFAM" id="SSF51905">
    <property type="entry name" value="FAD/NAD(P)-binding domain"/>
    <property type="match status" value="2"/>
</dbReference>
<evidence type="ECO:0000256" key="1">
    <source>
        <dbReference type="ARBA" id="ARBA00022630"/>
    </source>
</evidence>
<dbReference type="GO" id="GO:0005737">
    <property type="term" value="C:cytoplasm"/>
    <property type="evidence" value="ECO:0007669"/>
    <property type="project" value="TreeGrafter"/>
</dbReference>
<keyword evidence="1" id="KW-0285">Flavoprotein</keyword>
<feature type="domain" description="FAD/NAD(P)-binding" evidence="5">
    <location>
        <begin position="150"/>
        <end position="433"/>
    </location>
</feature>
<dbReference type="InterPro" id="IPR050446">
    <property type="entry name" value="FAD-oxidoreductase/Apoptosis"/>
</dbReference>
<dbReference type="InterPro" id="IPR023753">
    <property type="entry name" value="FAD/NAD-binding_dom"/>
</dbReference>
<dbReference type="Gramene" id="OGLUM08G03070.1">
    <property type="protein sequence ID" value="OGLUM08G03070.1"/>
    <property type="gene ID" value="OGLUM08G03070"/>
</dbReference>
<dbReference type="Proteomes" id="UP000026961">
    <property type="component" value="Chromosome 8"/>
</dbReference>
<dbReference type="PANTHER" id="PTHR43557:SF6">
    <property type="entry name" value="MONODEHYDROASCORBATE REDUCTASE, CHLOROPLASTIC_MITOCHONDRIAL"/>
    <property type="match status" value="1"/>
</dbReference>
<dbReference type="PRINTS" id="PR00368">
    <property type="entry name" value="FADPNR"/>
</dbReference>
<dbReference type="Gene3D" id="3.50.50.60">
    <property type="entry name" value="FAD/NAD(P)-binding domain"/>
    <property type="match status" value="2"/>
</dbReference>
<feature type="region of interest" description="Disordered" evidence="4">
    <location>
        <begin position="24"/>
        <end position="72"/>
    </location>
</feature>
<dbReference type="eggNOG" id="KOG1336">
    <property type="taxonomic scope" value="Eukaryota"/>
</dbReference>
<evidence type="ECO:0000256" key="2">
    <source>
        <dbReference type="ARBA" id="ARBA00022827"/>
    </source>
</evidence>
<evidence type="ECO:0000259" key="5">
    <source>
        <dbReference type="Pfam" id="PF07992"/>
    </source>
</evidence>
<protein>
    <recommendedName>
        <fullName evidence="5">FAD/NAD(P)-binding domain-containing protein</fullName>
    </recommendedName>
</protein>
<evidence type="ECO:0000256" key="4">
    <source>
        <dbReference type="SAM" id="MobiDB-lite"/>
    </source>
</evidence>
<dbReference type="AlphaFoldDB" id="A0A0E0AQV5"/>
<keyword evidence="3" id="KW-0560">Oxidoreductase</keyword>
<organism evidence="6">
    <name type="scientific">Oryza glumipatula</name>
    <dbReference type="NCBI Taxonomy" id="40148"/>
    <lineage>
        <taxon>Eukaryota</taxon>
        <taxon>Viridiplantae</taxon>
        <taxon>Streptophyta</taxon>
        <taxon>Embryophyta</taxon>
        <taxon>Tracheophyta</taxon>
        <taxon>Spermatophyta</taxon>
        <taxon>Magnoliopsida</taxon>
        <taxon>Liliopsida</taxon>
        <taxon>Poales</taxon>
        <taxon>Poaceae</taxon>
        <taxon>BOP clade</taxon>
        <taxon>Oryzoideae</taxon>
        <taxon>Oryzeae</taxon>
        <taxon>Oryzinae</taxon>
        <taxon>Oryza</taxon>
    </lineage>
</organism>
<dbReference type="PRINTS" id="PR00411">
    <property type="entry name" value="PNDRDTASEI"/>
</dbReference>
<reference evidence="6" key="1">
    <citation type="submission" date="2015-04" db="UniProtKB">
        <authorList>
            <consortium name="EnsemblPlants"/>
        </authorList>
    </citation>
    <scope>IDENTIFICATION</scope>
</reference>
<sequence length="531" mass="56481">MQKIQRGEKKKTIQFSSQLDGHLLLSLSTPSPPLGLPQRPPRPSAAAKSHPTPSPLNYSTYKAAPPPPTRETAMTSAIVPSLGEVAVALRRKAAEMASTAAAASSQGCISWALRQRGLGGGGARAVPVLPRRRFCVSAAAGAGFDNENREYVIVGGGNAAGYAARTFVEHGMADGRLCIVSKEAYPPYERPALTKGYLFPPDKKPARLPGFHTCVGSGGQRQTAEWYKENGIEVLYEDPVVAFDGKTHTLKTSSGKILKYGSLIISTGCEASRLPAKIGGNLPGVHYIRDVADADSLVSSLGKAKKIVVIGGGYIGMEVAAAACGWNLDTTIIFPEDHIMPRLFTPSLAKKYEELYQQNGVKFIKGALIDKLEAGSDGRVSSAVLEDGSVVEADTVIVGIGARPVIGPFEAVGVNTKVGGIEMYDRMTRVEHVDHARKSAHHCVEALLTSHTKPTKEVQGKFGGNFTLAKQLKWEALNQRLLPSGLTLEFSLLPQLAKSQPVVDKAKLKSATSVEDALEIARSSLHSGSSV</sequence>
<dbReference type="Pfam" id="PF07992">
    <property type="entry name" value="Pyr_redox_2"/>
    <property type="match status" value="1"/>
</dbReference>
<keyword evidence="7" id="KW-1185">Reference proteome</keyword>